<proteinExistence type="predicted"/>
<reference evidence="1 2" key="1">
    <citation type="journal article" date="2015" name="Nature">
        <title>rRNA introns, odd ribosomes, and small enigmatic genomes across a large radiation of phyla.</title>
        <authorList>
            <person name="Brown C.T."/>
            <person name="Hug L.A."/>
            <person name="Thomas B.C."/>
            <person name="Sharon I."/>
            <person name="Castelle C.J."/>
            <person name="Singh A."/>
            <person name="Wilkins M.J."/>
            <person name="Williams K.H."/>
            <person name="Banfield J.F."/>
        </authorList>
    </citation>
    <scope>NUCLEOTIDE SEQUENCE [LARGE SCALE GENOMIC DNA]</scope>
</reference>
<comment type="caution">
    <text evidence="1">The sequence shown here is derived from an EMBL/GenBank/DDBJ whole genome shotgun (WGS) entry which is preliminary data.</text>
</comment>
<dbReference type="STRING" id="1618333.UR93_C0021G0007"/>
<organism evidence="1 2">
    <name type="scientific">Berkelbacteria bacterium GW2011_GWA2_35_9</name>
    <dbReference type="NCBI Taxonomy" id="1618333"/>
    <lineage>
        <taxon>Bacteria</taxon>
        <taxon>Candidatus Berkelbacteria</taxon>
    </lineage>
</organism>
<evidence type="ECO:0000313" key="2">
    <source>
        <dbReference type="Proteomes" id="UP000034316"/>
    </source>
</evidence>
<protein>
    <recommendedName>
        <fullName evidence="3">RiboL-PSP-HEPN domain-containing protein</fullName>
    </recommendedName>
</protein>
<dbReference type="Proteomes" id="UP000034316">
    <property type="component" value="Unassembled WGS sequence"/>
</dbReference>
<dbReference type="EMBL" id="LBRB01000021">
    <property type="protein sequence ID" value="KKP88120.1"/>
    <property type="molecule type" value="Genomic_DNA"/>
</dbReference>
<gene>
    <name evidence="1" type="ORF">UR93_C0021G0007</name>
</gene>
<dbReference type="AlphaFoldDB" id="A0A0G0FL58"/>
<accession>A0A0G0FL58</accession>
<sequence length="146" mass="16561">MQNHNLKSKNNQTLEAKIITAIGKTIWGVITLPFRKKKSGEIVERWKEVQELMAKDDVHAWTMAIIKADNILDSVLKKRVSGETTGERLKNMQGKITRDAMQSAWDAHKARNQIAHGESDISKSQAQDAIANFRKVLNEMGELQHE</sequence>
<name>A0A0G0FL58_9BACT</name>
<evidence type="ECO:0000313" key="1">
    <source>
        <dbReference type="EMBL" id="KKP88120.1"/>
    </source>
</evidence>
<evidence type="ECO:0008006" key="3">
    <source>
        <dbReference type="Google" id="ProtNLM"/>
    </source>
</evidence>